<evidence type="ECO:0000256" key="3">
    <source>
        <dbReference type="ARBA" id="ARBA00022679"/>
    </source>
</evidence>
<accession>A0A2M7QJM5</accession>
<comment type="caution">
    <text evidence="5">The sequence shown here is derived from an EMBL/GenBank/DDBJ whole genome shotgun (WGS) entry which is preliminary data.</text>
</comment>
<protein>
    <recommendedName>
        <fullName evidence="4">Glycosyltransferase 2-like domain-containing protein</fullName>
    </recommendedName>
</protein>
<dbReference type="PANTHER" id="PTHR43630:SF1">
    <property type="entry name" value="POLY-BETA-1,6-N-ACETYL-D-GLUCOSAMINE SYNTHASE"/>
    <property type="match status" value="1"/>
</dbReference>
<dbReference type="Gene3D" id="3.90.550.10">
    <property type="entry name" value="Spore Coat Polysaccharide Biosynthesis Protein SpsA, Chain A"/>
    <property type="match status" value="1"/>
</dbReference>
<proteinExistence type="inferred from homology"/>
<comment type="similarity">
    <text evidence="1">Belongs to the glycosyltransferase 2 family.</text>
</comment>
<reference evidence="6" key="1">
    <citation type="submission" date="2017-09" db="EMBL/GenBank/DDBJ databases">
        <title>Depth-based differentiation of microbial function through sediment-hosted aquifers and enrichment of novel symbionts in the deep terrestrial subsurface.</title>
        <authorList>
            <person name="Probst A.J."/>
            <person name="Ladd B."/>
            <person name="Jarett J.K."/>
            <person name="Geller-Mcgrath D.E."/>
            <person name="Sieber C.M.K."/>
            <person name="Emerson J.B."/>
            <person name="Anantharaman K."/>
            <person name="Thomas B.C."/>
            <person name="Malmstrom R."/>
            <person name="Stieglmeier M."/>
            <person name="Klingl A."/>
            <person name="Woyke T."/>
            <person name="Ryan C.M."/>
            <person name="Banfield J.F."/>
        </authorList>
    </citation>
    <scope>NUCLEOTIDE SEQUENCE [LARGE SCALE GENOMIC DNA]</scope>
</reference>
<evidence type="ECO:0000256" key="2">
    <source>
        <dbReference type="ARBA" id="ARBA00022676"/>
    </source>
</evidence>
<evidence type="ECO:0000259" key="4">
    <source>
        <dbReference type="Pfam" id="PF00535"/>
    </source>
</evidence>
<dbReference type="SUPFAM" id="SSF53448">
    <property type="entry name" value="Nucleotide-diphospho-sugar transferases"/>
    <property type="match status" value="1"/>
</dbReference>
<evidence type="ECO:0000313" key="5">
    <source>
        <dbReference type="EMBL" id="PIY72185.1"/>
    </source>
</evidence>
<dbReference type="InterPro" id="IPR029044">
    <property type="entry name" value="Nucleotide-diphossugar_trans"/>
</dbReference>
<dbReference type="PANTHER" id="PTHR43630">
    <property type="entry name" value="POLY-BETA-1,6-N-ACETYL-D-GLUCOSAMINE SYNTHASE"/>
    <property type="match status" value="1"/>
</dbReference>
<keyword evidence="3" id="KW-0808">Transferase</keyword>
<feature type="domain" description="Glycosyltransferase 2-like" evidence="4">
    <location>
        <begin position="4"/>
        <end position="119"/>
    </location>
</feature>
<dbReference type="CDD" id="cd00761">
    <property type="entry name" value="Glyco_tranf_GTA_type"/>
    <property type="match status" value="1"/>
</dbReference>
<dbReference type="Proteomes" id="UP000229401">
    <property type="component" value="Unassembled WGS sequence"/>
</dbReference>
<dbReference type="Pfam" id="PF00535">
    <property type="entry name" value="Glycos_transf_2"/>
    <property type="match status" value="1"/>
</dbReference>
<dbReference type="EMBL" id="PFLI01000074">
    <property type="protein sequence ID" value="PIY72185.1"/>
    <property type="molecule type" value="Genomic_DNA"/>
</dbReference>
<sequence length="234" mass="26730">MKISVVIPVYNEEKYIIPCIKSLLNQTLPADEIIVVDNNCQDNTITLCKQFSQITIIQEHIQGMIPTRNKGFNTAKGDVIARCDADAILPNNWISEIKKQFSTHTIDALTGPIAFYDLYLKNTLASETYSTLFKPILKGNDILIGPNMILTKQIWNKVKKRVCLDDTKVHEDIDLTLHIIEYGGKIKRDKKLVVKISGRRIKHNPASFFGEYPIRFIRTLLAHKEYLSIPFLES</sequence>
<organism evidence="5 6">
    <name type="scientific">Candidatus Roizmanbacteria bacterium CG_4_10_14_0_8_um_filter_33_9</name>
    <dbReference type="NCBI Taxonomy" id="1974826"/>
    <lineage>
        <taxon>Bacteria</taxon>
        <taxon>Candidatus Roizmaniibacteriota</taxon>
    </lineage>
</organism>
<dbReference type="GO" id="GO:0016757">
    <property type="term" value="F:glycosyltransferase activity"/>
    <property type="evidence" value="ECO:0007669"/>
    <property type="project" value="UniProtKB-KW"/>
</dbReference>
<evidence type="ECO:0000313" key="6">
    <source>
        <dbReference type="Proteomes" id="UP000229401"/>
    </source>
</evidence>
<dbReference type="InterPro" id="IPR001173">
    <property type="entry name" value="Glyco_trans_2-like"/>
</dbReference>
<evidence type="ECO:0000256" key="1">
    <source>
        <dbReference type="ARBA" id="ARBA00006739"/>
    </source>
</evidence>
<gene>
    <name evidence="5" type="ORF">COY87_02305</name>
</gene>
<name>A0A2M7QJM5_9BACT</name>
<dbReference type="AlphaFoldDB" id="A0A2M7QJM5"/>
<keyword evidence="2" id="KW-0328">Glycosyltransferase</keyword>